<dbReference type="PANTHER" id="PTHR12815:SF23">
    <property type="entry name" value="OUTER MEMBRANE PROTEIN ASSEMBLY FACTOR BAMA"/>
    <property type="match status" value="1"/>
</dbReference>
<dbReference type="InterPro" id="IPR034746">
    <property type="entry name" value="POTRA"/>
</dbReference>
<keyword evidence="7 8" id="KW-0998">Cell outer membrane</keyword>
<dbReference type="PROSITE" id="PS51779">
    <property type="entry name" value="POTRA"/>
    <property type="match status" value="5"/>
</dbReference>
<evidence type="ECO:0000256" key="9">
    <source>
        <dbReference type="NCBIfam" id="TIGR03303"/>
    </source>
</evidence>
<dbReference type="InterPro" id="IPR039910">
    <property type="entry name" value="D15-like"/>
</dbReference>
<keyword evidence="12" id="KW-1185">Reference proteome</keyword>
<dbReference type="InterPro" id="IPR023707">
    <property type="entry name" value="OM_assembly_BamA"/>
</dbReference>
<keyword evidence="3 8" id="KW-0812">Transmembrane</keyword>
<dbReference type="Gene3D" id="3.10.20.310">
    <property type="entry name" value="membrane protein fhac"/>
    <property type="match status" value="5"/>
</dbReference>
<dbReference type="Pfam" id="PF01103">
    <property type="entry name" value="Omp85"/>
    <property type="match status" value="1"/>
</dbReference>
<evidence type="ECO:0000256" key="5">
    <source>
        <dbReference type="ARBA" id="ARBA00022737"/>
    </source>
</evidence>
<proteinExistence type="inferred from homology"/>
<comment type="function">
    <text evidence="8">Part of the outer membrane protein assembly complex, which is involved in assembly and insertion of beta-barrel proteins into the outer membrane.</text>
</comment>
<gene>
    <name evidence="8 11" type="primary">bamA</name>
    <name evidence="11" type="ORF">GCM10007414_13590</name>
</gene>
<reference evidence="12" key="1">
    <citation type="journal article" date="2019" name="Int. J. Syst. Evol. Microbiol.">
        <title>The Global Catalogue of Microorganisms (GCM) 10K type strain sequencing project: providing services to taxonomists for standard genome sequencing and annotation.</title>
        <authorList>
            <consortium name="The Broad Institute Genomics Platform"/>
            <consortium name="The Broad Institute Genome Sequencing Center for Infectious Disease"/>
            <person name="Wu L."/>
            <person name="Ma J."/>
        </authorList>
    </citation>
    <scope>NUCLEOTIDE SEQUENCE [LARGE SCALE GENOMIC DNA]</scope>
    <source>
        <strain evidence="12">CGMCC 1.10131</strain>
    </source>
</reference>
<evidence type="ECO:0000256" key="2">
    <source>
        <dbReference type="ARBA" id="ARBA00022452"/>
    </source>
</evidence>
<accession>A0ABQ1I258</accession>
<evidence type="ECO:0000256" key="3">
    <source>
        <dbReference type="ARBA" id="ARBA00022692"/>
    </source>
</evidence>
<keyword evidence="5 8" id="KW-0677">Repeat</keyword>
<organism evidence="11 12">
    <name type="scientific">Agarivorans gilvus</name>
    <dbReference type="NCBI Taxonomy" id="680279"/>
    <lineage>
        <taxon>Bacteria</taxon>
        <taxon>Pseudomonadati</taxon>
        <taxon>Pseudomonadota</taxon>
        <taxon>Gammaproteobacteria</taxon>
        <taxon>Alteromonadales</taxon>
        <taxon>Alteromonadaceae</taxon>
        <taxon>Agarivorans</taxon>
    </lineage>
</organism>
<feature type="chain" id="PRO_5044927633" description="Outer membrane protein assembly factor BamA" evidence="8">
    <location>
        <begin position="22"/>
        <end position="809"/>
    </location>
</feature>
<evidence type="ECO:0000256" key="7">
    <source>
        <dbReference type="ARBA" id="ARBA00023237"/>
    </source>
</evidence>
<dbReference type="RefSeq" id="WP_055734913.1">
    <property type="nucleotide sequence ID" value="NZ_BMDY01000006.1"/>
</dbReference>
<dbReference type="HAMAP" id="MF_01430">
    <property type="entry name" value="OM_assembly_BamA"/>
    <property type="match status" value="1"/>
</dbReference>
<feature type="domain" description="POTRA" evidence="10">
    <location>
        <begin position="350"/>
        <end position="424"/>
    </location>
</feature>
<dbReference type="PANTHER" id="PTHR12815">
    <property type="entry name" value="SORTING AND ASSEMBLY MACHINERY SAMM50 PROTEIN FAMILY MEMBER"/>
    <property type="match status" value="1"/>
</dbReference>
<comment type="subcellular location">
    <subcellularLocation>
        <location evidence="8">Cell outer membrane</location>
    </subcellularLocation>
    <subcellularLocation>
        <location evidence="1">Membrane</location>
    </subcellularLocation>
</comment>
<evidence type="ECO:0000256" key="1">
    <source>
        <dbReference type="ARBA" id="ARBA00004370"/>
    </source>
</evidence>
<sequence length="809" mass="90288" precursor="true">MFKKQLVVGLFVACVSGASFAESDSAFTVADIRIEGLQRVSLGAALLQIPLRVGDEVDAAEISDSIKRLYRSGNFEDIKVYRDGNGLVFKVLERPTVSNIEFSGNDDIKTEQLEESLRSSGIKVGEPLDKTNLRNIEKSLEDFYYSVGKYSARVSSIVTPLPRNRVDLKFTFQEGLSAEIEQINIIGNEKFSSGELIKRMSLSDSAPWWNVLADQKYQKQKLAGDLEIINSFYYDRGYIRFNIDSTQVALTPDKKGIYITINVDEGEVYNIEKVELSGNLLDKSEELKGLVSIQPGDTYSGSAVTQTEDLIAKFLGRYGYAYPQVNVFPVINDEDKTVVLNINIDPGSRVYVRRINISGNTITKDEVIRREMRQMEGTWLSSRLVEQSRARLSRLGYFETVDVETVKLPGTDDQVDVNFVVKEQPSGSFNAGVGYGTESGLSLSAGVQQDNFLGSGNRAGINVSTNKYSKNFDINFTNPYFTKDGVSFGGRFYYTDFEASKADIVDYNNETIGLRGTLGFPVNEDNRLSISLGLEQNKISQLNAYAQIQQFWDIYSPHRNDDGSLTFQSLDTTLGWSRNTLNNGTMPTAGSSQRFDTKITIPGSDVQYFKMSFDTRHFFPITSNHDWAFSVRGKVGYGNGYGELEGNEQILPFFENFYGGGYSSLRGFRSNTVGPRALYLVDNSGSAYVTASNDSVGGNAIAVGSAEIIFPTPFLDEAYIRQVRTTAFIDFGTVWDTEFDYDRFSQMQCISYCDRLGDYSSPDRIRASVGVSIQWFSPMGPLVFSFAKPIKKYDGDRSESFSFNIGQTF</sequence>
<protein>
    <recommendedName>
        <fullName evidence="8 9">Outer membrane protein assembly factor BamA</fullName>
    </recommendedName>
</protein>
<keyword evidence="2 8" id="KW-1134">Transmembrane beta strand</keyword>
<keyword evidence="6 8" id="KW-0472">Membrane</keyword>
<feature type="domain" description="POTRA" evidence="10">
    <location>
        <begin position="27"/>
        <end position="94"/>
    </location>
</feature>
<dbReference type="PIRSF" id="PIRSF006076">
    <property type="entry name" value="OM_assembly_OMP85"/>
    <property type="match status" value="1"/>
</dbReference>
<dbReference type="Gene3D" id="2.40.160.50">
    <property type="entry name" value="membrane protein fhac: a member of the omp85/tpsb transporter family"/>
    <property type="match status" value="1"/>
</dbReference>
<dbReference type="InterPro" id="IPR000184">
    <property type="entry name" value="Bac_surfAg_D15"/>
</dbReference>
<comment type="subunit">
    <text evidence="8">Part of the Bam complex.</text>
</comment>
<comment type="similarity">
    <text evidence="8">Belongs to the BamA family.</text>
</comment>
<keyword evidence="4 8" id="KW-0732">Signal</keyword>
<evidence type="ECO:0000313" key="11">
    <source>
        <dbReference type="EMBL" id="GGB01658.1"/>
    </source>
</evidence>
<comment type="caution">
    <text evidence="11">The sequence shown here is derived from an EMBL/GenBank/DDBJ whole genome shotgun (WGS) entry which is preliminary data.</text>
</comment>
<feature type="domain" description="POTRA" evidence="10">
    <location>
        <begin position="178"/>
        <end position="266"/>
    </location>
</feature>
<feature type="signal peptide" evidence="8">
    <location>
        <begin position="1"/>
        <end position="21"/>
    </location>
</feature>
<dbReference type="InterPro" id="IPR010827">
    <property type="entry name" value="BamA/TamA_POTRA"/>
</dbReference>
<dbReference type="EMBL" id="BMDY01000006">
    <property type="protein sequence ID" value="GGB01658.1"/>
    <property type="molecule type" value="Genomic_DNA"/>
</dbReference>
<feature type="domain" description="POTRA" evidence="10">
    <location>
        <begin position="269"/>
        <end position="347"/>
    </location>
</feature>
<dbReference type="Pfam" id="PF07244">
    <property type="entry name" value="POTRA"/>
    <property type="match status" value="4"/>
</dbReference>
<evidence type="ECO:0000256" key="8">
    <source>
        <dbReference type="HAMAP-Rule" id="MF_01430"/>
    </source>
</evidence>
<evidence type="ECO:0000313" key="12">
    <source>
        <dbReference type="Proteomes" id="UP000651977"/>
    </source>
</evidence>
<evidence type="ECO:0000259" key="10">
    <source>
        <dbReference type="PROSITE" id="PS51779"/>
    </source>
</evidence>
<dbReference type="NCBIfam" id="TIGR03303">
    <property type="entry name" value="OM_YaeT"/>
    <property type="match status" value="1"/>
</dbReference>
<name>A0ABQ1I258_9ALTE</name>
<feature type="domain" description="POTRA" evidence="10">
    <location>
        <begin position="95"/>
        <end position="175"/>
    </location>
</feature>
<evidence type="ECO:0000256" key="4">
    <source>
        <dbReference type="ARBA" id="ARBA00022729"/>
    </source>
</evidence>
<dbReference type="Proteomes" id="UP000651977">
    <property type="component" value="Unassembled WGS sequence"/>
</dbReference>
<evidence type="ECO:0000256" key="6">
    <source>
        <dbReference type="ARBA" id="ARBA00023136"/>
    </source>
</evidence>